<dbReference type="EMBL" id="AP014924">
    <property type="protein sequence ID" value="BAS28045.1"/>
    <property type="molecule type" value="Genomic_DNA"/>
</dbReference>
<dbReference type="KEGG" id="lpil:LIP_2204"/>
<evidence type="ECO:0000313" key="2">
    <source>
        <dbReference type="Proteomes" id="UP000065807"/>
    </source>
</evidence>
<dbReference type="STRING" id="1555112.LIP_2204"/>
<sequence length="82" mass="9165">MVITKSTTTAGSTQGAAWRQFDRTWFPFTALVSKEFSFGPVERYRGAGRPSPAPRRSSIEPCIPASIRGCKAFPAYRRRRSP</sequence>
<keyword evidence="2" id="KW-1185">Reference proteome</keyword>
<dbReference type="AlphaFoldDB" id="A0A0K2SLR4"/>
<organism evidence="1 2">
    <name type="scientific">Limnochorda pilosa</name>
    <dbReference type="NCBI Taxonomy" id="1555112"/>
    <lineage>
        <taxon>Bacteria</taxon>
        <taxon>Bacillati</taxon>
        <taxon>Bacillota</taxon>
        <taxon>Limnochordia</taxon>
        <taxon>Limnochordales</taxon>
        <taxon>Limnochordaceae</taxon>
        <taxon>Limnochorda</taxon>
    </lineage>
</organism>
<proteinExistence type="predicted"/>
<dbReference type="Proteomes" id="UP000065807">
    <property type="component" value="Chromosome"/>
</dbReference>
<gene>
    <name evidence="1" type="ORF">LIP_2204</name>
</gene>
<reference evidence="2" key="1">
    <citation type="submission" date="2015-07" db="EMBL/GenBank/DDBJ databases">
        <title>Complete genome sequence and phylogenetic analysis of Limnochorda pilosa.</title>
        <authorList>
            <person name="Watanabe M."/>
            <person name="Kojima H."/>
            <person name="Fukui M."/>
        </authorList>
    </citation>
    <scope>NUCLEOTIDE SEQUENCE [LARGE SCALE GENOMIC DNA]</scope>
    <source>
        <strain evidence="2">HC45</strain>
    </source>
</reference>
<accession>A0A0K2SLR4</accession>
<evidence type="ECO:0000313" key="1">
    <source>
        <dbReference type="EMBL" id="BAS28045.1"/>
    </source>
</evidence>
<name>A0A0K2SLR4_LIMPI</name>
<protein>
    <submittedName>
        <fullName evidence="1">Uncharacterized protein</fullName>
    </submittedName>
</protein>
<reference evidence="2" key="2">
    <citation type="journal article" date="2016" name="Int. J. Syst. Evol. Microbiol.">
        <title>Complete genome sequence and cell structure of Limnochorda pilosa, a Gram-negative spore-former within the phylum Firmicutes.</title>
        <authorList>
            <person name="Watanabe M."/>
            <person name="Kojima H."/>
            <person name="Fukui M."/>
        </authorList>
    </citation>
    <scope>NUCLEOTIDE SEQUENCE [LARGE SCALE GENOMIC DNA]</scope>
    <source>
        <strain evidence="2">HC45</strain>
    </source>
</reference>